<feature type="transmembrane region" description="Helical" evidence="1">
    <location>
        <begin position="175"/>
        <end position="195"/>
    </location>
</feature>
<dbReference type="Proteomes" id="UP000295341">
    <property type="component" value="Unassembled WGS sequence"/>
</dbReference>
<evidence type="ECO:0000313" key="3">
    <source>
        <dbReference type="Proteomes" id="UP000295341"/>
    </source>
</evidence>
<protein>
    <submittedName>
        <fullName evidence="2">Uncharacterized protein</fullName>
    </submittedName>
</protein>
<feature type="transmembrane region" description="Helical" evidence="1">
    <location>
        <begin position="207"/>
        <end position="228"/>
    </location>
</feature>
<gene>
    <name evidence="2" type="ORF">DFR24_2216</name>
</gene>
<keyword evidence="1" id="KW-0812">Transmembrane</keyword>
<keyword evidence="3" id="KW-1185">Reference proteome</keyword>
<reference evidence="2 3" key="1">
    <citation type="submission" date="2019-03" db="EMBL/GenBank/DDBJ databases">
        <title>Genomic Encyclopedia of Type Strains, Phase IV (KMG-IV): sequencing the most valuable type-strain genomes for metagenomic binning, comparative biology and taxonomic classification.</title>
        <authorList>
            <person name="Goeker M."/>
        </authorList>
    </citation>
    <scope>NUCLEOTIDE SEQUENCE [LARGE SCALE GENOMIC DNA]</scope>
    <source>
        <strain evidence="2 3">DSM 26377</strain>
    </source>
</reference>
<sequence>MPMINPYQHVRLCIWAGVVLLFIEVVFWGILGQNIPPYSPALDAQAYAEVFRADADVIRIGMTGAVMGGILYMFWTVGITKIMEPIERANSANNVLSTLQMWSGGLTTVFFIVPPGIWLGSTFRAQTMPPDILQALTDVAWMLFDMSATTGSAQLIALGVCILSDRRRIPIIPKWIGWMGIYVGASLVMFAFMPFFKTGAFARNGAINFWFELPAFFLFMVLSTIFLLKAIPKLDAEYAAEHVAKT</sequence>
<keyword evidence="1" id="KW-1133">Transmembrane helix</keyword>
<accession>A0A4R7PGL8</accession>
<evidence type="ECO:0000313" key="2">
    <source>
        <dbReference type="EMBL" id="TDU32811.1"/>
    </source>
</evidence>
<comment type="caution">
    <text evidence="2">The sequence shown here is derived from an EMBL/GenBank/DDBJ whole genome shotgun (WGS) entry which is preliminary data.</text>
</comment>
<feature type="transmembrane region" description="Helical" evidence="1">
    <location>
        <begin position="57"/>
        <end position="78"/>
    </location>
</feature>
<proteinExistence type="predicted"/>
<name>A0A4R7PGL8_9GAMM</name>
<dbReference type="EMBL" id="SOBT01000008">
    <property type="protein sequence ID" value="TDU32811.1"/>
    <property type="molecule type" value="Genomic_DNA"/>
</dbReference>
<organism evidence="2 3">
    <name type="scientific">Panacagrimonas perspica</name>
    <dbReference type="NCBI Taxonomy" id="381431"/>
    <lineage>
        <taxon>Bacteria</taxon>
        <taxon>Pseudomonadati</taxon>
        <taxon>Pseudomonadota</taxon>
        <taxon>Gammaproteobacteria</taxon>
        <taxon>Nevskiales</taxon>
        <taxon>Nevskiaceae</taxon>
        <taxon>Panacagrimonas</taxon>
    </lineage>
</organism>
<feature type="transmembrane region" description="Helical" evidence="1">
    <location>
        <begin position="99"/>
        <end position="119"/>
    </location>
</feature>
<feature type="transmembrane region" description="Helical" evidence="1">
    <location>
        <begin position="139"/>
        <end position="163"/>
    </location>
</feature>
<evidence type="ECO:0000256" key="1">
    <source>
        <dbReference type="SAM" id="Phobius"/>
    </source>
</evidence>
<keyword evidence="1" id="KW-0472">Membrane</keyword>
<feature type="transmembrane region" description="Helical" evidence="1">
    <location>
        <begin position="12"/>
        <end position="31"/>
    </location>
</feature>
<dbReference type="AlphaFoldDB" id="A0A4R7PGL8"/>